<gene>
    <name evidence="2" type="ORF">H0193_08855</name>
</gene>
<name>A0A7W2I4A7_9CORY</name>
<keyword evidence="3" id="KW-1185">Reference proteome</keyword>
<evidence type="ECO:0000313" key="3">
    <source>
        <dbReference type="Proteomes" id="UP000523682"/>
    </source>
</evidence>
<reference evidence="2 3" key="1">
    <citation type="submission" date="2020-07" db="EMBL/GenBank/DDBJ databases">
        <title>Draft genome and description of Corynebacterium haemomassiliense strain Marseile-Q3615 sp. nov.</title>
        <authorList>
            <person name="Boxberger M."/>
            <person name="La Scola B."/>
        </authorList>
    </citation>
    <scope>NUCLEOTIDE SEQUENCE [LARGE SCALE GENOMIC DNA]</scope>
    <source>
        <strain evidence="2 3">Marseille-Q3615</strain>
    </source>
</reference>
<evidence type="ECO:0000256" key="1">
    <source>
        <dbReference type="SAM" id="MobiDB-lite"/>
    </source>
</evidence>
<dbReference type="Pfam" id="PF13809">
    <property type="entry name" value="Tubulin_2"/>
    <property type="match status" value="1"/>
</dbReference>
<dbReference type="RefSeq" id="WP_181889462.1">
    <property type="nucleotide sequence ID" value="NZ_CP170998.1"/>
</dbReference>
<feature type="region of interest" description="Disordered" evidence="1">
    <location>
        <begin position="1196"/>
        <end position="1233"/>
    </location>
</feature>
<organism evidence="2 3">
    <name type="scientific">Corynebacterium haemomassiliense</name>
    <dbReference type="NCBI Taxonomy" id="2754726"/>
    <lineage>
        <taxon>Bacteria</taxon>
        <taxon>Bacillati</taxon>
        <taxon>Actinomycetota</taxon>
        <taxon>Actinomycetes</taxon>
        <taxon>Mycobacteriales</taxon>
        <taxon>Corynebacteriaceae</taxon>
        <taxon>Corynebacterium</taxon>
    </lineage>
</organism>
<protein>
    <recommendedName>
        <fullName evidence="4">Tubulin-like protein</fullName>
    </recommendedName>
</protein>
<dbReference type="InterPro" id="IPR025904">
    <property type="entry name" value="Tubulin-like"/>
</dbReference>
<comment type="caution">
    <text evidence="2">The sequence shown here is derived from an EMBL/GenBank/DDBJ whole genome shotgun (WGS) entry which is preliminary data.</text>
</comment>
<dbReference type="InterPro" id="IPR036525">
    <property type="entry name" value="Tubulin/FtsZ_GTPase_sf"/>
</dbReference>
<feature type="compositionally biased region" description="Polar residues" evidence="1">
    <location>
        <begin position="1216"/>
        <end position="1226"/>
    </location>
</feature>
<proteinExistence type="predicted"/>
<dbReference type="Gene3D" id="3.40.50.1440">
    <property type="entry name" value="Tubulin/FtsZ, GTPase domain"/>
    <property type="match status" value="1"/>
</dbReference>
<evidence type="ECO:0008006" key="4">
    <source>
        <dbReference type="Google" id="ProtNLM"/>
    </source>
</evidence>
<accession>A0A7W2I4A7</accession>
<evidence type="ECO:0000313" key="2">
    <source>
        <dbReference type="EMBL" id="MBA5244911.1"/>
    </source>
</evidence>
<sequence length="1233" mass="135018">MYKVLVVGCGGSGAKSLAYMMDQIKTTLAENAPVWFEGNGRKLPDAWQFVSIDVPTEPEDKEPVPNVPNAGGQYISTGASSSYSFVDRAVSVQLSRNRALGSIATWVSPTPGDIEVGVDAGAGQFRSVGRMLILNKLTDVEDQLKQAKDRLYSPRSATQLDAIRREMGQGPAKGEQAADPIVFVVSSMAGGAGASMALDVCRLLSGLGLNNYQGRSALFMVTPDVFKTTGSADSFGGTSPNALAMFGELAASQFGTGLKSDELLYEALGYQGNLNETLVTRVFPVGISAGVNAVPISDGADSSTVYRALGRGLAALTTDTKMMGNFVSYQLTNSGSLPYDRDFYGWGLSEDRSNTAPWGTFGYGRLAMGRDRYGEYAAQRLASSAVNTLKSGFKFEGSADSDDDQLDQRLEKSWKNIQRRLANTLPLPADEHQTAANATETDHTWASNRFSDTAVAWAQSRVDMMKSKNIVPAPESRKGAEWANDVESSLSTAYRNRQLVADDVQGVTNGSGPLYRAVYQWAGADELQREVLEVLSEEIGRYGVAFGSKLLKTIRQHVSDAAARLRQTQPAEGLFLDGQLGAEIRGQRGKIVGDGYRDRIYGSVREQLWSIAMGNMARLAGNVLEDFARYFLVDFDKEIQAAHSNLNHDLSVDNDPDVGVAQMKTNVPRMWPSEGVDVVPDRFSNAANEVMITEPKHYPGQFEEDVIQSVITDENRQLRFDEALVEAARQIVAGDWRSEADADDAPRDLLTLVQPWVPRALTSVPDSADLRNETNGKVELKIRSEHVLDRSRKFVGRAGFSFSRFIETSLRSYILDAPDEPTRAARREDIAGKFAQAMTKALPLAQINSSLLHALYPDDSNAKYKFNFSTVPFAGDSAMADRLARVERDYPNAYSNPKNPLGGALETNGEQREISIYGAYPNYLPVVFDSILPSAARQWDKLTLPNARTNFWQLRRARPINAAIPLTNEERQAMINGWYVGRLIGTTIFPGDKNRATGQDSIHVFDPVTQSWEDFDTPLLTPPSKMRTNYDWLPAILESLPMAWAKADESPALSSLNPYRALRRNWDATESEPAAAINATRGYDLLRKWLFDGIRIGGEQTKHTLVKGTGPEVSPEERRDAAIAWLQEEGKRALQLVPTKWLPSTTPPGGPQRELADISDRNVAMRVPLLIDIANGVLKMAEDLIGAVREAYEAGPPEQDTVYGETGLDFLDSKDTGGSSSANGQINDIFGGF</sequence>
<dbReference type="Proteomes" id="UP000523682">
    <property type="component" value="Unassembled WGS sequence"/>
</dbReference>
<dbReference type="AlphaFoldDB" id="A0A7W2I4A7"/>
<dbReference type="EMBL" id="JACDTZ010000001">
    <property type="protein sequence ID" value="MBA5244911.1"/>
    <property type="molecule type" value="Genomic_DNA"/>
</dbReference>